<dbReference type="PANTHER" id="PTHR34069:SF2">
    <property type="entry name" value="BETA-KETOACYL-[ACYL-CARRIER-PROTEIN] SYNTHASE III"/>
    <property type="match status" value="1"/>
</dbReference>
<protein>
    <submittedName>
        <fullName evidence="5">3-oxoacyl-(Acyl-carrier-protein) synthase III</fullName>
    </submittedName>
</protein>
<dbReference type="EMBL" id="JACHHY010000004">
    <property type="protein sequence ID" value="MBB5017616.1"/>
    <property type="molecule type" value="Genomic_DNA"/>
</dbReference>
<gene>
    <name evidence="5" type="ORF">HNQ59_000885</name>
</gene>
<evidence type="ECO:0000256" key="1">
    <source>
        <dbReference type="ARBA" id="ARBA00022679"/>
    </source>
</evidence>
<dbReference type="Pfam" id="PF08541">
    <property type="entry name" value="ACP_syn_III_C"/>
    <property type="match status" value="1"/>
</dbReference>
<keyword evidence="2" id="KW-0012">Acyltransferase</keyword>
<sequence length="363" mass="39661">MTPAVQMASLAYTLPSRLLRNDDPAFDRIEGIQPAWWQFWGIESRYVVDETAGESELTLAWQTAARALDYAGIEAAQLDLVLTNITSPFVSHDGTTDSRHFAPRLSGLLKAKLGAHRALHADIEVECASFLFQMQTAVNLIKQGRIQRALICSTERMSALVDYTCKSSTNFGDGAAAAVLTAANADEVTADWVDAVYHSDAQHYDLATVQWRYPKAADTAATPDAYADQFGAYFTLKPEAQEAIARFMPETIPDMVNQLLRKTGHRADDIHTMVFHQPSKILVEAWAQKLGLSPERYVIRLSDCACLVSASVPMALFESIRLGKIKPGDLVIIAGAGAGWGFGAQLWRWGHTAIGPEGASYAA</sequence>
<dbReference type="GO" id="GO:0004315">
    <property type="term" value="F:3-oxoacyl-[acyl-carrier-protein] synthase activity"/>
    <property type="evidence" value="ECO:0007669"/>
    <property type="project" value="InterPro"/>
</dbReference>
<dbReference type="Pfam" id="PF08545">
    <property type="entry name" value="ACP_syn_III"/>
    <property type="match status" value="1"/>
</dbReference>
<dbReference type="AlphaFoldDB" id="A0A840MM62"/>
<dbReference type="Proteomes" id="UP000575898">
    <property type="component" value="Unassembled WGS sequence"/>
</dbReference>
<dbReference type="PANTHER" id="PTHR34069">
    <property type="entry name" value="3-OXOACYL-[ACYL-CARRIER-PROTEIN] SYNTHASE 3"/>
    <property type="match status" value="1"/>
</dbReference>
<evidence type="ECO:0000259" key="4">
    <source>
        <dbReference type="Pfam" id="PF08545"/>
    </source>
</evidence>
<name>A0A840MM62_9PROT</name>
<dbReference type="GO" id="GO:0044550">
    <property type="term" value="P:secondary metabolite biosynthetic process"/>
    <property type="evidence" value="ECO:0007669"/>
    <property type="project" value="TreeGrafter"/>
</dbReference>
<dbReference type="RefSeq" id="WP_184035702.1">
    <property type="nucleotide sequence ID" value="NZ_JACHHY010000004.1"/>
</dbReference>
<evidence type="ECO:0000259" key="3">
    <source>
        <dbReference type="Pfam" id="PF08541"/>
    </source>
</evidence>
<dbReference type="SUPFAM" id="SSF53901">
    <property type="entry name" value="Thiolase-like"/>
    <property type="match status" value="1"/>
</dbReference>
<keyword evidence="6" id="KW-1185">Reference proteome</keyword>
<comment type="caution">
    <text evidence="5">The sequence shown here is derived from an EMBL/GenBank/DDBJ whole genome shotgun (WGS) entry which is preliminary data.</text>
</comment>
<evidence type="ECO:0000256" key="2">
    <source>
        <dbReference type="ARBA" id="ARBA00023315"/>
    </source>
</evidence>
<evidence type="ECO:0000313" key="6">
    <source>
        <dbReference type="Proteomes" id="UP000575898"/>
    </source>
</evidence>
<dbReference type="InterPro" id="IPR016039">
    <property type="entry name" value="Thiolase-like"/>
</dbReference>
<reference evidence="5 6" key="1">
    <citation type="submission" date="2020-08" db="EMBL/GenBank/DDBJ databases">
        <title>Genomic Encyclopedia of Type Strains, Phase IV (KMG-IV): sequencing the most valuable type-strain genomes for metagenomic binning, comparative biology and taxonomic classification.</title>
        <authorList>
            <person name="Goeker M."/>
        </authorList>
    </citation>
    <scope>NUCLEOTIDE SEQUENCE [LARGE SCALE GENOMIC DNA]</scope>
    <source>
        <strain evidence="5 6">DSM 27165</strain>
    </source>
</reference>
<dbReference type="InterPro" id="IPR013747">
    <property type="entry name" value="ACP_syn_III_C"/>
</dbReference>
<feature type="domain" description="Beta-ketoacyl-[acyl-carrier-protein] synthase III N-terminal" evidence="4">
    <location>
        <begin position="122"/>
        <end position="200"/>
    </location>
</feature>
<keyword evidence="1" id="KW-0808">Transferase</keyword>
<dbReference type="InterPro" id="IPR013751">
    <property type="entry name" value="ACP_syn_III_N"/>
</dbReference>
<evidence type="ECO:0000313" key="5">
    <source>
        <dbReference type="EMBL" id="MBB5017616.1"/>
    </source>
</evidence>
<accession>A0A840MM62</accession>
<organism evidence="5 6">
    <name type="scientific">Chitinivorax tropicus</name>
    <dbReference type="NCBI Taxonomy" id="714531"/>
    <lineage>
        <taxon>Bacteria</taxon>
        <taxon>Pseudomonadati</taxon>
        <taxon>Pseudomonadota</taxon>
        <taxon>Betaproteobacteria</taxon>
        <taxon>Chitinivorax</taxon>
    </lineage>
</organism>
<dbReference type="GO" id="GO:0006633">
    <property type="term" value="P:fatty acid biosynthetic process"/>
    <property type="evidence" value="ECO:0007669"/>
    <property type="project" value="InterPro"/>
</dbReference>
<dbReference type="Gene3D" id="3.40.47.10">
    <property type="match status" value="2"/>
</dbReference>
<proteinExistence type="predicted"/>
<feature type="domain" description="Beta-ketoacyl-[acyl-carrier-protein] synthase III C-terminal" evidence="3">
    <location>
        <begin position="260"/>
        <end position="349"/>
    </location>
</feature>